<dbReference type="Proteomes" id="UP000594778">
    <property type="component" value="Chromosome"/>
</dbReference>
<dbReference type="GO" id="GO:0016747">
    <property type="term" value="F:acyltransferase activity, transferring groups other than amino-acyl groups"/>
    <property type="evidence" value="ECO:0007669"/>
    <property type="project" value="InterPro"/>
</dbReference>
<evidence type="ECO:0000313" key="2">
    <source>
        <dbReference type="EMBL" id="QPS11084.1"/>
    </source>
</evidence>
<organism evidence="2 3">
    <name type="scientific">Delftia acidovorans</name>
    <name type="common">Pseudomonas acidovorans</name>
    <name type="synonym">Comamonas acidovorans</name>
    <dbReference type="NCBI Taxonomy" id="80866"/>
    <lineage>
        <taxon>Bacteria</taxon>
        <taxon>Pseudomonadati</taxon>
        <taxon>Pseudomonadota</taxon>
        <taxon>Betaproteobacteria</taxon>
        <taxon>Burkholderiales</taxon>
        <taxon>Comamonadaceae</taxon>
        <taxon>Delftia</taxon>
    </lineage>
</organism>
<dbReference type="AlphaFoldDB" id="A0A7T2S8V6"/>
<accession>A0A7T2S8V6</accession>
<dbReference type="SUPFAM" id="SSF55729">
    <property type="entry name" value="Acyl-CoA N-acyltransferases (Nat)"/>
    <property type="match status" value="1"/>
</dbReference>
<name>A0A7T2S8V6_DELAC</name>
<dbReference type="Pfam" id="PF00583">
    <property type="entry name" value="Acetyltransf_1"/>
    <property type="match status" value="1"/>
</dbReference>
<dbReference type="InterPro" id="IPR015947">
    <property type="entry name" value="PUA-like_sf"/>
</dbReference>
<sequence>METQKLTIDLLSKRQDVLPYVAQVVEAAETVRDALGWFPFKVYNEAATGERLIVAVARQANEARYAGHLLFATRFPRGYVMQIHVDSRCRRHNVAKTMLDSLKAHLSALNYIAIDARVAEDLRSSQEFWQSQEFYAYRTTPGGKTRGRTLVVRSHELPTQQLFAPSGLNHRDPLGLAVEPSAATKLYLLDLNVMFDLGPRRARHQDVVDLFALERLGVCRLALSTEFDTELKRSATSGKTDPMQGLGQVFPKFAVPPGDVMTQLTNELAPVIFAERFAAGALTANDLSDLRHLGTVIHHKLAGLVTSYGSIRDASAMLRLRYGIEVLSPSAFQILGEIDPELGAITASTRDTLELKELTCGNEVAVRELLARLGVALVDQSTAWAADDGNSRARHRYIVVQEDQTIGYLMWPSGLRGGTCDAYLAVDERVTCAHDAARLMLVHLMGRAEKEVQRIRLNLAPQQASVREVALEIGFTGTNKAQELHKVSLYSVVLAQNWSTHRSKLQSASEIGLPTSMPIFRDPDQYIELTRPDGQRTQLTAFALETLLSPALICMPGRPGVLVPILRDYAEHLLDHLDQMQLLPSAKALLYQQRHYLSSPQTLKAFRRGSLMFFYESGRHKGLKAVVAVARVTNAYLSAEGMVDKGDLDRSALEEVDLSTIGKSKIKAVVAFSNLRKLPNPVPLARLKRLGCGEPTQLLTSRSLTSEQIENILLEGFPHERPA</sequence>
<gene>
    <name evidence="2" type="ORF">I6G66_14250</name>
</gene>
<proteinExistence type="predicted"/>
<evidence type="ECO:0000259" key="1">
    <source>
        <dbReference type="Pfam" id="PF00583"/>
    </source>
</evidence>
<dbReference type="RefSeq" id="WP_197957286.1">
    <property type="nucleotide sequence ID" value="NZ_CP065668.1"/>
</dbReference>
<evidence type="ECO:0000313" key="3">
    <source>
        <dbReference type="Proteomes" id="UP000594778"/>
    </source>
</evidence>
<protein>
    <submittedName>
        <fullName evidence="2">EVE domain-containing protein</fullName>
    </submittedName>
</protein>
<reference evidence="2 3" key="1">
    <citation type="submission" date="2020-12" db="EMBL/GenBank/DDBJ databases">
        <title>FDA dAtabase for Regulatory Grade micrObial Sequences (FDA-ARGOS): Supporting development and validation of Infectious Disease Dx tests.</title>
        <authorList>
            <person name="Sproer C."/>
            <person name="Gronow S."/>
            <person name="Severitt S."/>
            <person name="Schroder I."/>
            <person name="Tallon L."/>
            <person name="Sadzewicz L."/>
            <person name="Zhao X."/>
            <person name="Boylan J."/>
            <person name="Ott S."/>
            <person name="Bowen H."/>
            <person name="Vavikolanu K."/>
            <person name="Mehta A."/>
            <person name="Aluvathingal J."/>
            <person name="Nadendla S."/>
            <person name="Lowell S."/>
            <person name="Myers T."/>
            <person name="Yan Y."/>
            <person name="Sichtig H."/>
        </authorList>
    </citation>
    <scope>NUCLEOTIDE SEQUENCE [LARGE SCALE GENOMIC DNA]</scope>
    <source>
        <strain evidence="2 3">FDAARGOS_909</strain>
    </source>
</reference>
<dbReference type="SUPFAM" id="SSF88697">
    <property type="entry name" value="PUA domain-like"/>
    <property type="match status" value="1"/>
</dbReference>
<dbReference type="InterPro" id="IPR016181">
    <property type="entry name" value="Acyl_CoA_acyltransferase"/>
</dbReference>
<feature type="domain" description="N-acetyltransferase" evidence="1">
    <location>
        <begin position="54"/>
        <end position="133"/>
    </location>
</feature>
<dbReference type="Gene3D" id="3.40.630.30">
    <property type="match status" value="1"/>
</dbReference>
<dbReference type="EMBL" id="CP065668">
    <property type="protein sequence ID" value="QPS11084.1"/>
    <property type="molecule type" value="Genomic_DNA"/>
</dbReference>
<dbReference type="InterPro" id="IPR000182">
    <property type="entry name" value="GNAT_dom"/>
</dbReference>